<dbReference type="EMBL" id="AKHW03004724">
    <property type="protein sequence ID" value="KYO29034.1"/>
    <property type="molecule type" value="Genomic_DNA"/>
</dbReference>
<name>A0A151MX03_ALLMI</name>
<accession>A0A151MX03</accession>
<protein>
    <submittedName>
        <fullName evidence="1">Uncharacterized protein</fullName>
    </submittedName>
</protein>
<proteinExistence type="predicted"/>
<reference evidence="1 2" key="1">
    <citation type="journal article" date="2012" name="Genome Biol.">
        <title>Sequencing three crocodilian genomes to illuminate the evolution of archosaurs and amniotes.</title>
        <authorList>
            <person name="St John J.A."/>
            <person name="Braun E.L."/>
            <person name="Isberg S.R."/>
            <person name="Miles L.G."/>
            <person name="Chong A.Y."/>
            <person name="Gongora J."/>
            <person name="Dalzell P."/>
            <person name="Moran C."/>
            <person name="Bed'hom B."/>
            <person name="Abzhanov A."/>
            <person name="Burgess S.C."/>
            <person name="Cooksey A.M."/>
            <person name="Castoe T.A."/>
            <person name="Crawford N.G."/>
            <person name="Densmore L.D."/>
            <person name="Drew J.C."/>
            <person name="Edwards S.V."/>
            <person name="Faircloth B.C."/>
            <person name="Fujita M.K."/>
            <person name="Greenwold M.J."/>
            <person name="Hoffmann F.G."/>
            <person name="Howard J.M."/>
            <person name="Iguchi T."/>
            <person name="Janes D.E."/>
            <person name="Khan S.Y."/>
            <person name="Kohno S."/>
            <person name="de Koning A.J."/>
            <person name="Lance S.L."/>
            <person name="McCarthy F.M."/>
            <person name="McCormack J.E."/>
            <person name="Merchant M.E."/>
            <person name="Peterson D.G."/>
            <person name="Pollock D.D."/>
            <person name="Pourmand N."/>
            <person name="Raney B.J."/>
            <person name="Roessler K.A."/>
            <person name="Sanford J.R."/>
            <person name="Sawyer R.H."/>
            <person name="Schmidt C.J."/>
            <person name="Triplett E.W."/>
            <person name="Tuberville T.D."/>
            <person name="Venegas-Anaya M."/>
            <person name="Howard J.T."/>
            <person name="Jarvis E.D."/>
            <person name="Guillette L.J.Jr."/>
            <person name="Glenn T.C."/>
            <person name="Green R.E."/>
            <person name="Ray D.A."/>
        </authorList>
    </citation>
    <scope>NUCLEOTIDE SEQUENCE [LARGE SCALE GENOMIC DNA]</scope>
    <source>
        <strain evidence="1">KSC_2009_1</strain>
    </source>
</reference>
<sequence>MFSDTLSCTTHHTDWQHVLSPALVITEDFTYKHISAAKQGHTEQPWGPKNNFSSFKNNGRRRCWTFAILKDAVTSSPYKLEGRQNYLQIHFEFTQGETRKHIRNFETEVEFWA</sequence>
<organism evidence="1 2">
    <name type="scientific">Alligator mississippiensis</name>
    <name type="common">American alligator</name>
    <dbReference type="NCBI Taxonomy" id="8496"/>
    <lineage>
        <taxon>Eukaryota</taxon>
        <taxon>Metazoa</taxon>
        <taxon>Chordata</taxon>
        <taxon>Craniata</taxon>
        <taxon>Vertebrata</taxon>
        <taxon>Euteleostomi</taxon>
        <taxon>Archelosauria</taxon>
        <taxon>Archosauria</taxon>
        <taxon>Crocodylia</taxon>
        <taxon>Alligatoridae</taxon>
        <taxon>Alligatorinae</taxon>
        <taxon>Alligator</taxon>
    </lineage>
</organism>
<dbReference type="AlphaFoldDB" id="A0A151MX03"/>
<gene>
    <name evidence="1" type="ORF">Y1Q_0009846</name>
</gene>
<keyword evidence="2" id="KW-1185">Reference proteome</keyword>
<evidence type="ECO:0000313" key="2">
    <source>
        <dbReference type="Proteomes" id="UP000050525"/>
    </source>
</evidence>
<dbReference type="Proteomes" id="UP000050525">
    <property type="component" value="Unassembled WGS sequence"/>
</dbReference>
<comment type="caution">
    <text evidence="1">The sequence shown here is derived from an EMBL/GenBank/DDBJ whole genome shotgun (WGS) entry which is preliminary data.</text>
</comment>
<evidence type="ECO:0000313" key="1">
    <source>
        <dbReference type="EMBL" id="KYO29034.1"/>
    </source>
</evidence>